<protein>
    <submittedName>
        <fullName evidence="3">Uncharacterized protein</fullName>
    </submittedName>
</protein>
<comment type="caution">
    <text evidence="3">The sequence shown here is derived from an EMBL/GenBank/DDBJ whole genome shotgun (WGS) entry which is preliminary data.</text>
</comment>
<organism evidence="3 4">
    <name type="scientific">Hibiscus sabdariffa</name>
    <name type="common">roselle</name>
    <dbReference type="NCBI Taxonomy" id="183260"/>
    <lineage>
        <taxon>Eukaryota</taxon>
        <taxon>Viridiplantae</taxon>
        <taxon>Streptophyta</taxon>
        <taxon>Embryophyta</taxon>
        <taxon>Tracheophyta</taxon>
        <taxon>Spermatophyta</taxon>
        <taxon>Magnoliopsida</taxon>
        <taxon>eudicotyledons</taxon>
        <taxon>Gunneridae</taxon>
        <taxon>Pentapetalae</taxon>
        <taxon>rosids</taxon>
        <taxon>malvids</taxon>
        <taxon>Malvales</taxon>
        <taxon>Malvaceae</taxon>
        <taxon>Malvoideae</taxon>
        <taxon>Hibiscus</taxon>
    </lineage>
</organism>
<sequence length="102" mass="11581">MALNNGKSLVDAQSDDNERKTLGGDYTDLTLVSVISYLVLVIFSFVKRAGKKVKTESGWGSIWAVGYAIYQYRILRYMDSEIRAIMAQYMPLDNQPNNHQDI</sequence>
<keyword evidence="2" id="KW-0812">Transmembrane</keyword>
<dbReference type="Proteomes" id="UP001472677">
    <property type="component" value="Unassembled WGS sequence"/>
</dbReference>
<feature type="transmembrane region" description="Helical" evidence="2">
    <location>
        <begin position="29"/>
        <end position="46"/>
    </location>
</feature>
<keyword evidence="2" id="KW-0472">Membrane</keyword>
<evidence type="ECO:0000313" key="4">
    <source>
        <dbReference type="Proteomes" id="UP001472677"/>
    </source>
</evidence>
<feature type="region of interest" description="Disordered" evidence="1">
    <location>
        <begin position="1"/>
        <end position="23"/>
    </location>
</feature>
<accession>A0ABR2F6S1</accession>
<gene>
    <name evidence="3" type="ORF">V6N12_028771</name>
</gene>
<keyword evidence="2" id="KW-1133">Transmembrane helix</keyword>
<proteinExistence type="predicted"/>
<evidence type="ECO:0000313" key="3">
    <source>
        <dbReference type="EMBL" id="KAK8572724.1"/>
    </source>
</evidence>
<evidence type="ECO:0000256" key="2">
    <source>
        <dbReference type="SAM" id="Phobius"/>
    </source>
</evidence>
<reference evidence="3 4" key="1">
    <citation type="journal article" date="2024" name="G3 (Bethesda)">
        <title>Genome assembly of Hibiscus sabdariffa L. provides insights into metabolisms of medicinal natural products.</title>
        <authorList>
            <person name="Kim T."/>
        </authorList>
    </citation>
    <scope>NUCLEOTIDE SEQUENCE [LARGE SCALE GENOMIC DNA]</scope>
    <source>
        <strain evidence="3">TK-2024</strain>
        <tissue evidence="3">Old leaves</tissue>
    </source>
</reference>
<name>A0ABR2F6S1_9ROSI</name>
<dbReference type="EMBL" id="JBBPBM010000008">
    <property type="protein sequence ID" value="KAK8572724.1"/>
    <property type="molecule type" value="Genomic_DNA"/>
</dbReference>
<keyword evidence="4" id="KW-1185">Reference proteome</keyword>
<evidence type="ECO:0000256" key="1">
    <source>
        <dbReference type="SAM" id="MobiDB-lite"/>
    </source>
</evidence>